<dbReference type="Proteomes" id="UP000690515">
    <property type="component" value="Unassembled WGS sequence"/>
</dbReference>
<comment type="caution">
    <text evidence="8">The sequence shown here is derived from an EMBL/GenBank/DDBJ whole genome shotgun (WGS) entry which is preliminary data.</text>
</comment>
<evidence type="ECO:0000256" key="7">
    <source>
        <dbReference type="SAM" id="Phobius"/>
    </source>
</evidence>
<protein>
    <submittedName>
        <fullName evidence="8">Energy-coupling factor ABC transporter permease</fullName>
    </submittedName>
</protein>
<keyword evidence="3" id="KW-1003">Cell membrane</keyword>
<reference evidence="8 9" key="1">
    <citation type="submission" date="2021-04" db="EMBL/GenBank/DDBJ databases">
        <authorList>
            <person name="Pira H."/>
            <person name="Risdian C."/>
            <person name="Wink J."/>
        </authorList>
    </citation>
    <scope>NUCLEOTIDE SEQUENCE [LARGE SCALE GENOMIC DNA]</scope>
    <source>
        <strain evidence="8 9">WH53</strain>
    </source>
</reference>
<dbReference type="Gene3D" id="1.10.1760.20">
    <property type="match status" value="1"/>
</dbReference>
<dbReference type="InterPro" id="IPR002751">
    <property type="entry name" value="CbiM/NikMN"/>
</dbReference>
<dbReference type="EMBL" id="JAGSOY010000112">
    <property type="protein sequence ID" value="MBU2713858.1"/>
    <property type="molecule type" value="Genomic_DNA"/>
</dbReference>
<accession>A0ABS5ZIF5</accession>
<gene>
    <name evidence="8" type="ORF">KCG35_22655</name>
</gene>
<keyword evidence="2" id="KW-0813">Transport</keyword>
<feature type="transmembrane region" description="Helical" evidence="7">
    <location>
        <begin position="5"/>
        <end position="23"/>
    </location>
</feature>
<keyword evidence="5 7" id="KW-1133">Transmembrane helix</keyword>
<organism evidence="8 9">
    <name type="scientific">Zooshikella harenae</name>
    <dbReference type="NCBI Taxonomy" id="2827238"/>
    <lineage>
        <taxon>Bacteria</taxon>
        <taxon>Pseudomonadati</taxon>
        <taxon>Pseudomonadota</taxon>
        <taxon>Gammaproteobacteria</taxon>
        <taxon>Oceanospirillales</taxon>
        <taxon>Zooshikellaceae</taxon>
        <taxon>Zooshikella</taxon>
    </lineage>
</organism>
<keyword evidence="4 7" id="KW-0812">Transmembrane</keyword>
<proteinExistence type="predicted"/>
<evidence type="ECO:0000256" key="1">
    <source>
        <dbReference type="ARBA" id="ARBA00004651"/>
    </source>
</evidence>
<evidence type="ECO:0000256" key="3">
    <source>
        <dbReference type="ARBA" id="ARBA00022475"/>
    </source>
</evidence>
<feature type="non-terminal residue" evidence="8">
    <location>
        <position position="1"/>
    </location>
</feature>
<evidence type="ECO:0000313" key="9">
    <source>
        <dbReference type="Proteomes" id="UP000690515"/>
    </source>
</evidence>
<evidence type="ECO:0000256" key="6">
    <source>
        <dbReference type="ARBA" id="ARBA00023136"/>
    </source>
</evidence>
<evidence type="ECO:0000256" key="4">
    <source>
        <dbReference type="ARBA" id="ARBA00022692"/>
    </source>
</evidence>
<feature type="transmembrane region" description="Helical" evidence="7">
    <location>
        <begin position="100"/>
        <end position="126"/>
    </location>
</feature>
<dbReference type="Pfam" id="PF01891">
    <property type="entry name" value="CbiM"/>
    <property type="match status" value="1"/>
</dbReference>
<evidence type="ECO:0000313" key="8">
    <source>
        <dbReference type="EMBL" id="MBU2713858.1"/>
    </source>
</evidence>
<dbReference type="RefSeq" id="WP_215822137.1">
    <property type="nucleotide sequence ID" value="NZ_JAGSOY010000112.1"/>
</dbReference>
<evidence type="ECO:0000256" key="5">
    <source>
        <dbReference type="ARBA" id="ARBA00022989"/>
    </source>
</evidence>
<feature type="transmembrane region" description="Helical" evidence="7">
    <location>
        <begin position="29"/>
        <end position="47"/>
    </location>
</feature>
<keyword evidence="6 7" id="KW-0472">Membrane</keyword>
<feature type="transmembrane region" description="Helical" evidence="7">
    <location>
        <begin position="59"/>
        <end position="88"/>
    </location>
</feature>
<evidence type="ECO:0000256" key="2">
    <source>
        <dbReference type="ARBA" id="ARBA00022448"/>
    </source>
</evidence>
<name>A0ABS5ZIF5_9GAMM</name>
<sequence length="141" mass="15659">VGWPLALIGAAVIQFLLITVGITDVASTGINSLLMAGIPVLITQLILQWVEARKPRNVFVFIFIVSFIPALLSTFVVLVLALLLMIWAGNQLPFGVGWELLAFAPLVMLPEAFINGMIISGLVVYYPQWVITFNEKRYYHQ</sequence>
<keyword evidence="9" id="KW-1185">Reference proteome</keyword>
<comment type="subcellular location">
    <subcellularLocation>
        <location evidence="1">Cell membrane</location>
        <topology evidence="1">Multi-pass membrane protein</topology>
    </subcellularLocation>
</comment>